<sequence length="70" mass="8506">MSCYVVMACDQIWQVSYSPKHRRPLQCNAERNYRSFYPLHRWPTVPNMEMEDPHSVMQKEITSPFYPLQR</sequence>
<dbReference type="EMBL" id="JAGGNH010000008">
    <property type="protein sequence ID" value="KAJ0964622.1"/>
    <property type="molecule type" value="Genomic_DNA"/>
</dbReference>
<organism evidence="1 2">
    <name type="scientific">Dioscorea zingiberensis</name>
    <dbReference type="NCBI Taxonomy" id="325984"/>
    <lineage>
        <taxon>Eukaryota</taxon>
        <taxon>Viridiplantae</taxon>
        <taxon>Streptophyta</taxon>
        <taxon>Embryophyta</taxon>
        <taxon>Tracheophyta</taxon>
        <taxon>Spermatophyta</taxon>
        <taxon>Magnoliopsida</taxon>
        <taxon>Liliopsida</taxon>
        <taxon>Dioscoreales</taxon>
        <taxon>Dioscoreaceae</taxon>
        <taxon>Dioscorea</taxon>
    </lineage>
</organism>
<evidence type="ECO:0000313" key="1">
    <source>
        <dbReference type="EMBL" id="KAJ0964622.1"/>
    </source>
</evidence>
<keyword evidence="2" id="KW-1185">Reference proteome</keyword>
<name>A0A9D5H6A5_9LILI</name>
<evidence type="ECO:0000313" key="2">
    <source>
        <dbReference type="Proteomes" id="UP001085076"/>
    </source>
</evidence>
<protein>
    <submittedName>
        <fullName evidence="1">Uncharacterized protein</fullName>
    </submittedName>
</protein>
<gene>
    <name evidence="1" type="ORF">J5N97_025760</name>
</gene>
<reference evidence="1" key="1">
    <citation type="submission" date="2021-03" db="EMBL/GenBank/DDBJ databases">
        <authorList>
            <person name="Li Z."/>
            <person name="Yang C."/>
        </authorList>
    </citation>
    <scope>NUCLEOTIDE SEQUENCE</scope>
    <source>
        <strain evidence="1">Dzin_1.0</strain>
        <tissue evidence="1">Leaf</tissue>
    </source>
</reference>
<dbReference type="AlphaFoldDB" id="A0A9D5H6A5"/>
<proteinExistence type="predicted"/>
<dbReference type="Proteomes" id="UP001085076">
    <property type="component" value="Miscellaneous, Linkage group lg08"/>
</dbReference>
<accession>A0A9D5H6A5</accession>
<comment type="caution">
    <text evidence="1">The sequence shown here is derived from an EMBL/GenBank/DDBJ whole genome shotgun (WGS) entry which is preliminary data.</text>
</comment>
<reference evidence="1" key="2">
    <citation type="journal article" date="2022" name="Hortic Res">
        <title>The genome of Dioscorea zingiberensis sheds light on the biosynthesis, origin and evolution of the medicinally important diosgenin saponins.</title>
        <authorList>
            <person name="Li Y."/>
            <person name="Tan C."/>
            <person name="Li Z."/>
            <person name="Guo J."/>
            <person name="Li S."/>
            <person name="Chen X."/>
            <person name="Wang C."/>
            <person name="Dai X."/>
            <person name="Yang H."/>
            <person name="Song W."/>
            <person name="Hou L."/>
            <person name="Xu J."/>
            <person name="Tong Z."/>
            <person name="Xu A."/>
            <person name="Yuan X."/>
            <person name="Wang W."/>
            <person name="Yang Q."/>
            <person name="Chen L."/>
            <person name="Sun Z."/>
            <person name="Wang K."/>
            <person name="Pan B."/>
            <person name="Chen J."/>
            <person name="Bao Y."/>
            <person name="Liu F."/>
            <person name="Qi X."/>
            <person name="Gang D.R."/>
            <person name="Wen J."/>
            <person name="Li J."/>
        </authorList>
    </citation>
    <scope>NUCLEOTIDE SEQUENCE</scope>
    <source>
        <strain evidence="1">Dzin_1.0</strain>
    </source>
</reference>